<dbReference type="SUPFAM" id="SSF53474">
    <property type="entry name" value="alpha/beta-Hydrolases"/>
    <property type="match status" value="1"/>
</dbReference>
<keyword evidence="5" id="KW-1185">Reference proteome</keyword>
<reference evidence="2" key="1">
    <citation type="journal article" date="2017" name="Appl. Environ. Microbiol.">
        <title>Staphylococcus edaphicus sp. nov., isolated in Antarctica, harbours mecC gene and genomic islands with suspected role in adaptation to extreme environment.</title>
        <authorList>
            <person name="Pantucek R."/>
            <person name="Sedlacek I."/>
            <person name="Indrakova A."/>
            <person name="Vrbovska V."/>
            <person name="Maslanova I."/>
            <person name="Kovarovic V."/>
            <person name="Svec P."/>
            <person name="Kralova S."/>
            <person name="Kristofova L."/>
            <person name="Keklakova J."/>
            <person name="Petras P."/>
            <person name="Doskar J."/>
        </authorList>
    </citation>
    <scope>NUCLEOTIDE SEQUENCE</scope>
    <source>
        <strain evidence="2">CCM 8730</strain>
    </source>
</reference>
<keyword evidence="1" id="KW-0175">Coiled coil</keyword>
<protein>
    <recommendedName>
        <fullName evidence="6">Lipase</fullName>
    </recommendedName>
</protein>
<dbReference type="OrthoDB" id="2413412at2"/>
<sequence length="454" mass="50124">MKQNEYQIKSKNLTNYSEETSSISNISYEIENANSNNLNSTKINRQISNLKRNNKFPTNLEYVDSYMDPNTGTTSTAFLNQDTGKVTVGMAGTNVHGDQLKNTLNPFNFIKDKQEAIDARGSMLDFGADANIGLNTVTDKDAHFKNTQQFIKDIKKDYDIDTITGHSLGGRDAIIIGASNDIDNVVVYNPAPLTVKDIRGFIKGPVSSLPDKEKDAYIESFIKSYDGNILRIVSDKDELNGIIKKTEYVSAGNEMVIKNGKGHAMLGFLGKREQSEIKAVLDKPKGYQDANNKSFVAAKKQASNKLQQIDTVKANMVQASGGALSSSQQKLLEFLTALSIAESLSQMVEEEMQQLRKMYADMEKLFEKNWEDAQESGRAMGKHLSNGEVLDALNAGSVNENKLVTMPHSKISHKLTQLTNVSSQYDTYVSKIKTSINEIIAKDQSLASQIGDLA</sequence>
<reference evidence="3" key="4">
    <citation type="submission" date="2022-03" db="EMBL/GenBank/DDBJ databases">
        <title>Complete Genome Sequence of Staphylococcus edaphicus strain CCM 8731.</title>
        <authorList>
            <person name="Rimmer C.O."/>
            <person name="Thomas J.C."/>
        </authorList>
    </citation>
    <scope>NUCLEOTIDE SEQUENCE</scope>
    <source>
        <strain evidence="3">CCM 8731</strain>
    </source>
</reference>
<dbReference type="EMBL" id="CP093217">
    <property type="protein sequence ID" value="UQW81592.1"/>
    <property type="molecule type" value="Genomic_DNA"/>
</dbReference>
<evidence type="ECO:0000313" key="3">
    <source>
        <dbReference type="EMBL" id="UQW81592.1"/>
    </source>
</evidence>
<dbReference type="Proteomes" id="UP000223828">
    <property type="component" value="Unassembled WGS sequence"/>
</dbReference>
<gene>
    <name evidence="2" type="ORF">BTJ66_04925</name>
    <name evidence="3" type="ORF">MNY58_00255</name>
</gene>
<dbReference type="AlphaFoldDB" id="A0A2C6WH22"/>
<dbReference type="RefSeq" id="WP_099089856.1">
    <property type="nucleotide sequence ID" value="NZ_CP093217.1"/>
</dbReference>
<evidence type="ECO:0000313" key="2">
    <source>
        <dbReference type="EMBL" id="PHK50098.1"/>
    </source>
</evidence>
<name>A0A2C6WH22_9STAP</name>
<proteinExistence type="predicted"/>
<evidence type="ECO:0000313" key="5">
    <source>
        <dbReference type="Proteomes" id="UP001056588"/>
    </source>
</evidence>
<evidence type="ECO:0008006" key="6">
    <source>
        <dbReference type="Google" id="ProtNLM"/>
    </source>
</evidence>
<dbReference type="Proteomes" id="UP001056588">
    <property type="component" value="Chromosome"/>
</dbReference>
<evidence type="ECO:0000256" key="1">
    <source>
        <dbReference type="SAM" id="Coils"/>
    </source>
</evidence>
<organism evidence="2 4">
    <name type="scientific">Staphylococcus edaphicus</name>
    <dbReference type="NCBI Taxonomy" id="1955013"/>
    <lineage>
        <taxon>Bacteria</taxon>
        <taxon>Bacillati</taxon>
        <taxon>Bacillota</taxon>
        <taxon>Bacilli</taxon>
        <taxon>Bacillales</taxon>
        <taxon>Staphylococcaceae</taxon>
        <taxon>Staphylococcus</taxon>
    </lineage>
</organism>
<reference evidence="2" key="3">
    <citation type="submission" date="2017-10" db="EMBL/GenBank/DDBJ databases">
        <authorList>
            <person name="Vrbovska V."/>
            <person name="Kovarovic V."/>
            <person name="Indrakova A."/>
        </authorList>
    </citation>
    <scope>NUCLEOTIDE SEQUENCE</scope>
    <source>
        <strain evidence="2">CCM 8730</strain>
    </source>
</reference>
<feature type="coiled-coil region" evidence="1">
    <location>
        <begin position="338"/>
        <end position="368"/>
    </location>
</feature>
<reference evidence="4" key="2">
    <citation type="submission" date="2017-10" db="EMBL/GenBank/DDBJ databases">
        <title>Staphylococcus edaphicus sp. nov., isolated in Antarctica, harbouring mecC gene and genomic islands essential in adaptation to extreme environment.</title>
        <authorList>
            <person name="Pantucek R."/>
            <person name="Sedlacek I."/>
            <person name="Indrakova A."/>
            <person name="Vrbovska V."/>
            <person name="Maslanova I."/>
            <person name="Kovarovic V."/>
            <person name="Svec P."/>
            <person name="Kralova S."/>
            <person name="Kristofova L."/>
            <person name="Keklakova J."/>
            <person name="Petras P."/>
            <person name="Doskar J."/>
        </authorList>
    </citation>
    <scope>NUCLEOTIDE SEQUENCE [LARGE SCALE GENOMIC DNA]</scope>
    <source>
        <strain evidence="4">CCM 5085</strain>
    </source>
</reference>
<dbReference type="Gene3D" id="3.40.50.1820">
    <property type="entry name" value="alpha/beta hydrolase"/>
    <property type="match status" value="1"/>
</dbReference>
<accession>A0A2C6WH22</accession>
<dbReference type="EMBL" id="MRZN01000005">
    <property type="protein sequence ID" value="PHK50098.1"/>
    <property type="molecule type" value="Genomic_DNA"/>
</dbReference>
<evidence type="ECO:0000313" key="4">
    <source>
        <dbReference type="Proteomes" id="UP000223828"/>
    </source>
</evidence>
<dbReference type="InterPro" id="IPR029058">
    <property type="entry name" value="AB_hydrolase_fold"/>
</dbReference>